<sequence length="135" mass="15007">MISETTRPYPNRRRFDFSRLAESATTGDLERRQPPDPSASFYQVQDNSRDLDLHPDVTERRQPYIYRSGMISQAMSRPSEGPDLENANLLDIQPYRSGGVTMVGLTAPVMSSAPLTWAITSSSALRLSSGDAVQK</sequence>
<dbReference type="EMBL" id="JAWDGP010001946">
    <property type="protein sequence ID" value="KAK3786702.1"/>
    <property type="molecule type" value="Genomic_DNA"/>
</dbReference>
<evidence type="ECO:0000313" key="3">
    <source>
        <dbReference type="Proteomes" id="UP001283361"/>
    </source>
</evidence>
<reference evidence="2" key="1">
    <citation type="journal article" date="2023" name="G3 (Bethesda)">
        <title>A reference genome for the long-term kleptoplast-retaining sea slug Elysia crispata morphotype clarki.</title>
        <authorList>
            <person name="Eastman K.E."/>
            <person name="Pendleton A.L."/>
            <person name="Shaikh M.A."/>
            <person name="Suttiyut T."/>
            <person name="Ogas R."/>
            <person name="Tomko P."/>
            <person name="Gavelis G."/>
            <person name="Widhalm J.R."/>
            <person name="Wisecaver J.H."/>
        </authorList>
    </citation>
    <scope>NUCLEOTIDE SEQUENCE</scope>
    <source>
        <strain evidence="2">ECLA1</strain>
    </source>
</reference>
<name>A0AAE1AH86_9GAST</name>
<comment type="caution">
    <text evidence="2">The sequence shown here is derived from an EMBL/GenBank/DDBJ whole genome shotgun (WGS) entry which is preliminary data.</text>
</comment>
<dbReference type="Proteomes" id="UP001283361">
    <property type="component" value="Unassembled WGS sequence"/>
</dbReference>
<organism evidence="2 3">
    <name type="scientific">Elysia crispata</name>
    <name type="common">lettuce slug</name>
    <dbReference type="NCBI Taxonomy" id="231223"/>
    <lineage>
        <taxon>Eukaryota</taxon>
        <taxon>Metazoa</taxon>
        <taxon>Spiralia</taxon>
        <taxon>Lophotrochozoa</taxon>
        <taxon>Mollusca</taxon>
        <taxon>Gastropoda</taxon>
        <taxon>Heterobranchia</taxon>
        <taxon>Euthyneura</taxon>
        <taxon>Panpulmonata</taxon>
        <taxon>Sacoglossa</taxon>
        <taxon>Placobranchoidea</taxon>
        <taxon>Plakobranchidae</taxon>
        <taxon>Elysia</taxon>
    </lineage>
</organism>
<feature type="compositionally biased region" description="Basic and acidic residues" evidence="1">
    <location>
        <begin position="47"/>
        <end position="59"/>
    </location>
</feature>
<feature type="region of interest" description="Disordered" evidence="1">
    <location>
        <begin position="1"/>
        <end position="59"/>
    </location>
</feature>
<accession>A0AAE1AH86</accession>
<gene>
    <name evidence="2" type="ORF">RRG08_057978</name>
</gene>
<dbReference type="AlphaFoldDB" id="A0AAE1AH86"/>
<evidence type="ECO:0000313" key="2">
    <source>
        <dbReference type="EMBL" id="KAK3786702.1"/>
    </source>
</evidence>
<keyword evidence="3" id="KW-1185">Reference proteome</keyword>
<evidence type="ECO:0000256" key="1">
    <source>
        <dbReference type="SAM" id="MobiDB-lite"/>
    </source>
</evidence>
<protein>
    <submittedName>
        <fullName evidence="2">Uncharacterized protein</fullName>
    </submittedName>
</protein>
<proteinExistence type="predicted"/>